<dbReference type="Pfam" id="PF00196">
    <property type="entry name" value="GerE"/>
    <property type="match status" value="1"/>
</dbReference>
<dbReference type="PROSITE" id="PS50110">
    <property type="entry name" value="RESPONSE_REGULATORY"/>
    <property type="match status" value="1"/>
</dbReference>
<evidence type="ECO:0000256" key="6">
    <source>
        <dbReference type="SAM" id="MobiDB-lite"/>
    </source>
</evidence>
<sequence>MASPCQAPRPPARSRSGGCALWWTPATVRSRPPATAPYESGCRRSPSRDGRCRWPPFRDRGTGKGARLVIRVLIADDQAVVRAGIAAIVDAEPDLTVVGQAADGEAAVALAASVRPDVVLMDIRMPGVTGLVATRRITAEIPSTRVVVLTTFDLDEYVFAALRAGAAGFLLKDTDPERVIDAVRLVARGDALLDPAVTRRLIDHYAAGPGPADTDRLAALTPRETEVLRQVARGLTNVEVAAVLGISPATVKDHVAAVLGKLGVRDRVQATIAAYETGLVRPGVR</sequence>
<feature type="domain" description="Response regulatory" evidence="8">
    <location>
        <begin position="71"/>
        <end position="187"/>
    </location>
</feature>
<dbReference type="Pfam" id="PF00072">
    <property type="entry name" value="Response_reg"/>
    <property type="match status" value="1"/>
</dbReference>
<evidence type="ECO:0000256" key="4">
    <source>
        <dbReference type="ARBA" id="ARBA00023163"/>
    </source>
</evidence>
<dbReference type="Proteomes" id="UP000253094">
    <property type="component" value="Unassembled WGS sequence"/>
</dbReference>
<dbReference type="PROSITE" id="PS00622">
    <property type="entry name" value="HTH_LUXR_1"/>
    <property type="match status" value="1"/>
</dbReference>
<evidence type="ECO:0000256" key="3">
    <source>
        <dbReference type="ARBA" id="ARBA00023125"/>
    </source>
</evidence>
<dbReference type="InterPro" id="IPR001789">
    <property type="entry name" value="Sig_transdc_resp-reg_receiver"/>
</dbReference>
<evidence type="ECO:0000256" key="2">
    <source>
        <dbReference type="ARBA" id="ARBA00023015"/>
    </source>
</evidence>
<dbReference type="GO" id="GO:0006355">
    <property type="term" value="P:regulation of DNA-templated transcription"/>
    <property type="evidence" value="ECO:0007669"/>
    <property type="project" value="InterPro"/>
</dbReference>
<dbReference type="InterPro" id="IPR016032">
    <property type="entry name" value="Sig_transdc_resp-reg_C-effctor"/>
</dbReference>
<feature type="region of interest" description="Disordered" evidence="6">
    <location>
        <begin position="31"/>
        <end position="57"/>
    </location>
</feature>
<dbReference type="GO" id="GO:0000160">
    <property type="term" value="P:phosphorelay signal transduction system"/>
    <property type="evidence" value="ECO:0007669"/>
    <property type="project" value="InterPro"/>
</dbReference>
<evidence type="ECO:0000259" key="7">
    <source>
        <dbReference type="PROSITE" id="PS50043"/>
    </source>
</evidence>
<gene>
    <name evidence="9" type="ORF">DQ384_06545</name>
</gene>
<keyword evidence="3 9" id="KW-0238">DNA-binding</keyword>
<dbReference type="InterPro" id="IPR039420">
    <property type="entry name" value="WalR-like"/>
</dbReference>
<evidence type="ECO:0000313" key="10">
    <source>
        <dbReference type="Proteomes" id="UP000253094"/>
    </source>
</evidence>
<organism evidence="9 10">
    <name type="scientific">Sphaerisporangium album</name>
    <dbReference type="NCBI Taxonomy" id="509200"/>
    <lineage>
        <taxon>Bacteria</taxon>
        <taxon>Bacillati</taxon>
        <taxon>Actinomycetota</taxon>
        <taxon>Actinomycetes</taxon>
        <taxon>Streptosporangiales</taxon>
        <taxon>Streptosporangiaceae</taxon>
        <taxon>Sphaerisporangium</taxon>
    </lineage>
</organism>
<accession>A0A367FPF4</accession>
<evidence type="ECO:0000256" key="1">
    <source>
        <dbReference type="ARBA" id="ARBA00022553"/>
    </source>
</evidence>
<comment type="caution">
    <text evidence="9">The sequence shown here is derived from an EMBL/GenBank/DDBJ whole genome shotgun (WGS) entry which is preliminary data.</text>
</comment>
<dbReference type="SMART" id="SM00448">
    <property type="entry name" value="REC"/>
    <property type="match status" value="1"/>
</dbReference>
<dbReference type="InterPro" id="IPR011006">
    <property type="entry name" value="CheY-like_superfamily"/>
</dbReference>
<dbReference type="AlphaFoldDB" id="A0A367FPF4"/>
<dbReference type="PANTHER" id="PTHR43214:SF24">
    <property type="entry name" value="TRANSCRIPTIONAL REGULATORY PROTEIN NARL-RELATED"/>
    <property type="match status" value="1"/>
</dbReference>
<evidence type="ECO:0000259" key="8">
    <source>
        <dbReference type="PROSITE" id="PS50110"/>
    </source>
</evidence>
<feature type="modified residue" description="4-aspartylphosphate" evidence="5">
    <location>
        <position position="122"/>
    </location>
</feature>
<keyword evidence="10" id="KW-1185">Reference proteome</keyword>
<dbReference type="GO" id="GO:0003677">
    <property type="term" value="F:DNA binding"/>
    <property type="evidence" value="ECO:0007669"/>
    <property type="project" value="UniProtKB-KW"/>
</dbReference>
<dbReference type="InterPro" id="IPR000792">
    <property type="entry name" value="Tscrpt_reg_LuxR_C"/>
</dbReference>
<dbReference type="PRINTS" id="PR00038">
    <property type="entry name" value="HTHLUXR"/>
</dbReference>
<evidence type="ECO:0000313" key="9">
    <source>
        <dbReference type="EMBL" id="RCG32161.1"/>
    </source>
</evidence>
<dbReference type="PANTHER" id="PTHR43214">
    <property type="entry name" value="TWO-COMPONENT RESPONSE REGULATOR"/>
    <property type="match status" value="1"/>
</dbReference>
<feature type="compositionally biased region" description="Basic and acidic residues" evidence="6">
    <location>
        <begin position="46"/>
        <end position="57"/>
    </location>
</feature>
<dbReference type="InterPro" id="IPR058245">
    <property type="entry name" value="NreC/VraR/RcsB-like_REC"/>
</dbReference>
<keyword evidence="4" id="KW-0804">Transcription</keyword>
<keyword evidence="1 5" id="KW-0597">Phosphoprotein</keyword>
<dbReference type="SMART" id="SM00421">
    <property type="entry name" value="HTH_LUXR"/>
    <property type="match status" value="1"/>
</dbReference>
<dbReference type="OrthoDB" id="3524606at2"/>
<reference evidence="9 10" key="1">
    <citation type="submission" date="2018-06" db="EMBL/GenBank/DDBJ databases">
        <title>Sphaerisporangium craniellae sp. nov., isolated from a marine sponge in the South China Sea.</title>
        <authorList>
            <person name="Li L."/>
        </authorList>
    </citation>
    <scope>NUCLEOTIDE SEQUENCE [LARGE SCALE GENOMIC DNA]</scope>
    <source>
        <strain evidence="9 10">CCTCC AA 208026</strain>
    </source>
</reference>
<dbReference type="SUPFAM" id="SSF52172">
    <property type="entry name" value="CheY-like"/>
    <property type="match status" value="1"/>
</dbReference>
<name>A0A367FPF4_9ACTN</name>
<dbReference type="EMBL" id="QOIL01000003">
    <property type="protein sequence ID" value="RCG32161.1"/>
    <property type="molecule type" value="Genomic_DNA"/>
</dbReference>
<evidence type="ECO:0000256" key="5">
    <source>
        <dbReference type="PROSITE-ProRule" id="PRU00169"/>
    </source>
</evidence>
<protein>
    <submittedName>
        <fullName evidence="9">DNA-binding response regulator</fullName>
    </submittedName>
</protein>
<proteinExistence type="predicted"/>
<dbReference type="SUPFAM" id="SSF46894">
    <property type="entry name" value="C-terminal effector domain of the bipartite response regulators"/>
    <property type="match status" value="1"/>
</dbReference>
<dbReference type="CDD" id="cd17535">
    <property type="entry name" value="REC_NarL-like"/>
    <property type="match status" value="1"/>
</dbReference>
<dbReference type="CDD" id="cd06170">
    <property type="entry name" value="LuxR_C_like"/>
    <property type="match status" value="1"/>
</dbReference>
<keyword evidence="2" id="KW-0805">Transcription regulation</keyword>
<dbReference type="PROSITE" id="PS50043">
    <property type="entry name" value="HTH_LUXR_2"/>
    <property type="match status" value="1"/>
</dbReference>
<dbReference type="Gene3D" id="3.40.50.2300">
    <property type="match status" value="1"/>
</dbReference>
<feature type="domain" description="HTH luxR-type" evidence="7">
    <location>
        <begin position="213"/>
        <end position="278"/>
    </location>
</feature>